<dbReference type="GO" id="GO:0016787">
    <property type="term" value="F:hydrolase activity"/>
    <property type="evidence" value="ECO:0007669"/>
    <property type="project" value="UniProtKB-KW"/>
</dbReference>
<evidence type="ECO:0000313" key="2">
    <source>
        <dbReference type="EMBL" id="MBT0666124.1"/>
    </source>
</evidence>
<sequence>MTDPFLDHPVLSARYFYPWPNHFDDPFYVDGTDYRLGCRYRKISDDYPTIIHFHGNGETVADYLGDFEERIAEMGANLFLAEFRGYGMSSGEPGLVAMLADVKLIVEASGVPPDQIILFGRSLGSLYAVHGASLYPYAAGLIVESGLADPLERILVRVEPYQLGATMESLRTAVDTHLNQKQKIQSFRGRTLIMHTWNDDLVNVSHAERLYEWANEPKEQLIFDRGDHNSIMVANTDSYFKAVEKFIKELY</sequence>
<feature type="domain" description="Serine aminopeptidase S33" evidence="1">
    <location>
        <begin position="49"/>
        <end position="147"/>
    </location>
</feature>
<evidence type="ECO:0000313" key="3">
    <source>
        <dbReference type="Proteomes" id="UP000811899"/>
    </source>
</evidence>
<evidence type="ECO:0000259" key="1">
    <source>
        <dbReference type="Pfam" id="PF12146"/>
    </source>
</evidence>
<dbReference type="InterPro" id="IPR022742">
    <property type="entry name" value="Hydrolase_4"/>
</dbReference>
<reference evidence="2 3" key="1">
    <citation type="submission" date="2021-05" db="EMBL/GenBank/DDBJ databases">
        <title>The draft genome of Geobacter pelophilus DSM 12255.</title>
        <authorList>
            <person name="Xu Z."/>
            <person name="Masuda Y."/>
            <person name="Itoh H."/>
            <person name="Senoo K."/>
        </authorList>
    </citation>
    <scope>NUCLEOTIDE SEQUENCE [LARGE SCALE GENOMIC DNA]</scope>
    <source>
        <strain evidence="2 3">DSM 12255</strain>
    </source>
</reference>
<dbReference type="AlphaFoldDB" id="A0AAW4L4J3"/>
<dbReference type="Pfam" id="PF12146">
    <property type="entry name" value="Hydrolase_4"/>
    <property type="match status" value="1"/>
</dbReference>
<dbReference type="SUPFAM" id="SSF53474">
    <property type="entry name" value="alpha/beta-Hydrolases"/>
    <property type="match status" value="1"/>
</dbReference>
<keyword evidence="3" id="KW-1185">Reference proteome</keyword>
<dbReference type="Gene3D" id="3.40.50.1820">
    <property type="entry name" value="alpha/beta hydrolase"/>
    <property type="match status" value="1"/>
</dbReference>
<dbReference type="Proteomes" id="UP000811899">
    <property type="component" value="Unassembled WGS sequence"/>
</dbReference>
<dbReference type="PANTHER" id="PTHR12277:SF81">
    <property type="entry name" value="PROTEIN ABHD13"/>
    <property type="match status" value="1"/>
</dbReference>
<dbReference type="RefSeq" id="WP_214172899.1">
    <property type="nucleotide sequence ID" value="NZ_JAHCVJ010000009.1"/>
</dbReference>
<organism evidence="2 3">
    <name type="scientific">Geoanaerobacter pelophilus</name>
    <dbReference type="NCBI Taxonomy" id="60036"/>
    <lineage>
        <taxon>Bacteria</taxon>
        <taxon>Pseudomonadati</taxon>
        <taxon>Thermodesulfobacteriota</taxon>
        <taxon>Desulfuromonadia</taxon>
        <taxon>Geobacterales</taxon>
        <taxon>Geobacteraceae</taxon>
        <taxon>Geoanaerobacter</taxon>
    </lineage>
</organism>
<dbReference type="InterPro" id="IPR029058">
    <property type="entry name" value="AB_hydrolase_fold"/>
</dbReference>
<dbReference type="EMBL" id="JAHCVJ010000009">
    <property type="protein sequence ID" value="MBT0666124.1"/>
    <property type="molecule type" value="Genomic_DNA"/>
</dbReference>
<name>A0AAW4L4J3_9BACT</name>
<comment type="caution">
    <text evidence="2">The sequence shown here is derived from an EMBL/GenBank/DDBJ whole genome shotgun (WGS) entry which is preliminary data.</text>
</comment>
<proteinExistence type="predicted"/>
<protein>
    <submittedName>
        <fullName evidence="2">Alpha/beta hydrolase</fullName>
    </submittedName>
</protein>
<accession>A0AAW4L4J3</accession>
<keyword evidence="2" id="KW-0378">Hydrolase</keyword>
<dbReference type="PANTHER" id="PTHR12277">
    <property type="entry name" value="ALPHA/BETA HYDROLASE DOMAIN-CONTAINING PROTEIN"/>
    <property type="match status" value="1"/>
</dbReference>
<gene>
    <name evidence="2" type="ORF">KI809_17570</name>
</gene>